<evidence type="ECO:0000313" key="2">
    <source>
        <dbReference type="EMBL" id="MPC82137.1"/>
    </source>
</evidence>
<proteinExistence type="predicted"/>
<accession>A0A5B7IKK2</accession>
<keyword evidence="3" id="KW-1185">Reference proteome</keyword>
<dbReference type="EMBL" id="VSRR010058955">
    <property type="protein sequence ID" value="MPC82137.1"/>
    <property type="molecule type" value="Genomic_DNA"/>
</dbReference>
<name>A0A5B7IKK2_PORTR</name>
<organism evidence="2 3">
    <name type="scientific">Portunus trituberculatus</name>
    <name type="common">Swimming crab</name>
    <name type="synonym">Neptunus trituberculatus</name>
    <dbReference type="NCBI Taxonomy" id="210409"/>
    <lineage>
        <taxon>Eukaryota</taxon>
        <taxon>Metazoa</taxon>
        <taxon>Ecdysozoa</taxon>
        <taxon>Arthropoda</taxon>
        <taxon>Crustacea</taxon>
        <taxon>Multicrustacea</taxon>
        <taxon>Malacostraca</taxon>
        <taxon>Eumalacostraca</taxon>
        <taxon>Eucarida</taxon>
        <taxon>Decapoda</taxon>
        <taxon>Pleocyemata</taxon>
        <taxon>Brachyura</taxon>
        <taxon>Eubrachyura</taxon>
        <taxon>Portunoidea</taxon>
        <taxon>Portunidae</taxon>
        <taxon>Portuninae</taxon>
        <taxon>Portunus</taxon>
    </lineage>
</organism>
<evidence type="ECO:0000256" key="1">
    <source>
        <dbReference type="SAM" id="MobiDB-lite"/>
    </source>
</evidence>
<protein>
    <submittedName>
        <fullName evidence="2">Uncharacterized protein</fullName>
    </submittedName>
</protein>
<sequence>MHHNTPSLYLGKRDTEHNRQATAAAAAWAAASEHDDRLSAARPMNGSLDQNKSDVIDTQINRSESQDGDTVIPHPLPLINRKVFNEAIPVINK</sequence>
<reference evidence="2 3" key="1">
    <citation type="submission" date="2019-05" db="EMBL/GenBank/DDBJ databases">
        <title>Another draft genome of Portunus trituberculatus and its Hox gene families provides insights of decapod evolution.</title>
        <authorList>
            <person name="Jeong J.-H."/>
            <person name="Song I."/>
            <person name="Kim S."/>
            <person name="Choi T."/>
            <person name="Kim D."/>
            <person name="Ryu S."/>
            <person name="Kim W."/>
        </authorList>
    </citation>
    <scope>NUCLEOTIDE SEQUENCE [LARGE SCALE GENOMIC DNA]</scope>
    <source>
        <tissue evidence="2">Muscle</tissue>
    </source>
</reference>
<comment type="caution">
    <text evidence="2">The sequence shown here is derived from an EMBL/GenBank/DDBJ whole genome shotgun (WGS) entry which is preliminary data.</text>
</comment>
<evidence type="ECO:0000313" key="3">
    <source>
        <dbReference type="Proteomes" id="UP000324222"/>
    </source>
</evidence>
<gene>
    <name evidence="2" type="ORF">E2C01_076783</name>
</gene>
<dbReference type="AlphaFoldDB" id="A0A5B7IKK2"/>
<feature type="compositionally biased region" description="Low complexity" evidence="1">
    <location>
        <begin position="21"/>
        <end position="31"/>
    </location>
</feature>
<dbReference type="Proteomes" id="UP000324222">
    <property type="component" value="Unassembled WGS sequence"/>
</dbReference>
<feature type="region of interest" description="Disordered" evidence="1">
    <location>
        <begin position="1"/>
        <end position="73"/>
    </location>
</feature>